<sequence length="539" mass="60300">MLPATKKILVSDLQLTKLFDASDDDLSLTQQSLKQATNLIQSGKHSPDGLLAIAFLIDDKSNAPSLALRCSALLTFVGLRLQFNEHYLQHFVAGAYAAMSFANAERNRVAAYHQFCQKRQLDIIQSLLKVAKVASSATPERYLQENKLTREQIWLIIMFCALNSKASAFAEKIQPAVSRLSCAFHADLGTLINYPGKLLPGTAVNVPAGGGYYLYRLSLNTSAVWLTDTNQVVETPCQKLVKTDAPTLTLHRWQTLTARYLEEFKPTTRQLFPLQYPISRLPTELRSIITGLQDSNADISALARRIENIPVFAAYLKETASTDNRLQLTVKDVKQAMLTYGMTRVADMLILRALSQRLHQRFFPLMPVFVRLSEVTAAVASELTVLTKSKQTPQTMALIATFSTAPLFTVAGFKTLKRWPKVERQLYNLNSLWKSEPQSFSEMSTALARQWQQSPLYQGIINHCGRELRDIPGALKVDTAIISLATMLARLWLFGETPDSASSKFQQQSYAMLGLNHKLIGDTQGQLSPLLWLPYTQRP</sequence>
<evidence type="ECO:0000313" key="1">
    <source>
        <dbReference type="EMBL" id="OFC69022.1"/>
    </source>
</evidence>
<dbReference type="SUPFAM" id="SSF109604">
    <property type="entry name" value="HD-domain/PDEase-like"/>
    <property type="match status" value="1"/>
</dbReference>
<dbReference type="Gene3D" id="1.10.3210.10">
    <property type="entry name" value="Hypothetical protein af1432"/>
    <property type="match status" value="1"/>
</dbReference>
<proteinExistence type="predicted"/>
<comment type="caution">
    <text evidence="1">The sequence shown here is derived from an EMBL/GenBank/DDBJ whole genome shotgun (WGS) entry which is preliminary data.</text>
</comment>
<dbReference type="Proteomes" id="UP000175691">
    <property type="component" value="Unassembled WGS sequence"/>
</dbReference>
<reference evidence="1 2" key="1">
    <citation type="submission" date="2016-08" db="EMBL/GenBank/DDBJ databases">
        <authorList>
            <person name="Seilhamer J.J."/>
        </authorList>
    </citation>
    <scope>NUCLEOTIDE SEQUENCE [LARGE SCALE GENOMIC DNA]</scope>
    <source>
        <strain evidence="1 2">KCTC 42603</strain>
    </source>
</reference>
<accession>A0A1E7Z6B9</accession>
<dbReference type="STRING" id="1656094.BFC18_19985"/>
<dbReference type="OrthoDB" id="6335332at2"/>
<keyword evidence="2" id="KW-1185">Reference proteome</keyword>
<name>A0A1E7Z6B9_9ALTE</name>
<dbReference type="AlphaFoldDB" id="A0A1E7Z6B9"/>
<dbReference type="EMBL" id="MDHN01000041">
    <property type="protein sequence ID" value="OFC69022.1"/>
    <property type="molecule type" value="Genomic_DNA"/>
</dbReference>
<protein>
    <submittedName>
        <fullName evidence="1">Uncharacterized protein</fullName>
    </submittedName>
</protein>
<organism evidence="1 2">
    <name type="scientific">Alteromonas confluentis</name>
    <dbReference type="NCBI Taxonomy" id="1656094"/>
    <lineage>
        <taxon>Bacteria</taxon>
        <taxon>Pseudomonadati</taxon>
        <taxon>Pseudomonadota</taxon>
        <taxon>Gammaproteobacteria</taxon>
        <taxon>Alteromonadales</taxon>
        <taxon>Alteromonadaceae</taxon>
        <taxon>Alteromonas/Salinimonas group</taxon>
        <taxon>Alteromonas</taxon>
    </lineage>
</organism>
<gene>
    <name evidence="1" type="ORF">BFC18_19985</name>
</gene>
<dbReference type="RefSeq" id="WP_070127155.1">
    <property type="nucleotide sequence ID" value="NZ_MDHN01000041.1"/>
</dbReference>
<evidence type="ECO:0000313" key="2">
    <source>
        <dbReference type="Proteomes" id="UP000175691"/>
    </source>
</evidence>